<name>A0A9W9PKV7_9EURO</name>
<dbReference type="Gene3D" id="2.30.40.10">
    <property type="entry name" value="Urease, subunit C, domain 1"/>
    <property type="match status" value="1"/>
</dbReference>
<sequence>MASEPRPLSPTYIHIKNASVITVDATAGVLSNCDVLLENDAIRATGPNLDVPSDVSLTVIDATNCIVVPGFVNGHHHLWQHLIRGVSTDWSLFDYLVSIRSLYGSVYTADDVELAYYAGALDLLNNGVTCILEHSHIINSPEHADAAIRGLKKLAQRVRDARRVREVHFTNNNPAEELLTFGIAPTEPESQPLDETVRQILLSRDLGARITTMHVAMGPYDTAHQEVVQHLANEHILGPDLVFSHGASLTDSELDSIRSTGAGVVSTPDTELQMGMGFPVAFRATDKGCNACLGLDITSNQGNDFMTQMRLALQVQRAVDNQGGLPLAIRRKTAEVLRMGTLGGAEVLRVDHLVGSIAVGKKADLVIFRCDDISTLPVHDPTATVIFHTSSANIDTVIVNGRIVKKDGRLVGADWPSVRSAVLSQSERIKAQAAKVDLGAARAKWLEVFFSATVMLTATRSSVDFCVYRLDLHMKIVLILRVVVRK</sequence>
<dbReference type="SUPFAM" id="SSF51338">
    <property type="entry name" value="Composite domain of metallo-dependent hydrolases"/>
    <property type="match status" value="1"/>
</dbReference>
<dbReference type="PANTHER" id="PTHR43794">
    <property type="entry name" value="AMINOHYDROLASE SSNA-RELATED"/>
    <property type="match status" value="1"/>
</dbReference>
<gene>
    <name evidence="3" type="ORF">N7468_000733</name>
</gene>
<evidence type="ECO:0000259" key="2">
    <source>
        <dbReference type="Pfam" id="PF01979"/>
    </source>
</evidence>
<dbReference type="InterPro" id="IPR050287">
    <property type="entry name" value="MTA/SAH_deaminase"/>
</dbReference>
<dbReference type="InterPro" id="IPR011059">
    <property type="entry name" value="Metal-dep_hydrolase_composite"/>
</dbReference>
<proteinExistence type="predicted"/>
<dbReference type="PANTHER" id="PTHR43794:SF11">
    <property type="entry name" value="AMIDOHYDROLASE-RELATED DOMAIN-CONTAINING PROTEIN"/>
    <property type="match status" value="1"/>
</dbReference>
<dbReference type="Proteomes" id="UP001150941">
    <property type="component" value="Unassembled WGS sequence"/>
</dbReference>
<reference evidence="3" key="2">
    <citation type="journal article" date="2023" name="IMA Fungus">
        <title>Comparative genomic study of the Penicillium genus elucidates a diverse pangenome and 15 lateral gene transfer events.</title>
        <authorList>
            <person name="Petersen C."/>
            <person name="Sorensen T."/>
            <person name="Nielsen M.R."/>
            <person name="Sondergaard T.E."/>
            <person name="Sorensen J.L."/>
            <person name="Fitzpatrick D.A."/>
            <person name="Frisvad J.C."/>
            <person name="Nielsen K.L."/>
        </authorList>
    </citation>
    <scope>NUCLEOTIDE SEQUENCE</scope>
    <source>
        <strain evidence="3">IBT 19713</strain>
    </source>
</reference>
<protein>
    <recommendedName>
        <fullName evidence="2">Amidohydrolase-related domain-containing protein</fullName>
    </recommendedName>
</protein>
<organism evidence="3 4">
    <name type="scientific">Penicillium chermesinum</name>
    <dbReference type="NCBI Taxonomy" id="63820"/>
    <lineage>
        <taxon>Eukaryota</taxon>
        <taxon>Fungi</taxon>
        <taxon>Dikarya</taxon>
        <taxon>Ascomycota</taxon>
        <taxon>Pezizomycotina</taxon>
        <taxon>Eurotiomycetes</taxon>
        <taxon>Eurotiomycetidae</taxon>
        <taxon>Eurotiales</taxon>
        <taxon>Aspergillaceae</taxon>
        <taxon>Penicillium</taxon>
    </lineage>
</organism>
<evidence type="ECO:0000256" key="1">
    <source>
        <dbReference type="ARBA" id="ARBA00022801"/>
    </source>
</evidence>
<accession>A0A9W9PKV7</accession>
<dbReference type="Pfam" id="PF01979">
    <property type="entry name" value="Amidohydro_1"/>
    <property type="match status" value="1"/>
</dbReference>
<dbReference type="OrthoDB" id="194468at2759"/>
<dbReference type="Gene3D" id="3.20.20.140">
    <property type="entry name" value="Metal-dependent hydrolases"/>
    <property type="match status" value="1"/>
</dbReference>
<dbReference type="GeneID" id="83197333"/>
<keyword evidence="1" id="KW-0378">Hydrolase</keyword>
<evidence type="ECO:0000313" key="4">
    <source>
        <dbReference type="Proteomes" id="UP001150941"/>
    </source>
</evidence>
<dbReference type="InterPro" id="IPR006680">
    <property type="entry name" value="Amidohydro-rel"/>
</dbReference>
<feature type="domain" description="Amidohydrolase-related" evidence="2">
    <location>
        <begin position="66"/>
        <end position="404"/>
    </location>
</feature>
<dbReference type="EMBL" id="JAPQKS010000001">
    <property type="protein sequence ID" value="KAJ5249282.1"/>
    <property type="molecule type" value="Genomic_DNA"/>
</dbReference>
<dbReference type="InterPro" id="IPR032466">
    <property type="entry name" value="Metal_Hydrolase"/>
</dbReference>
<reference evidence="3" key="1">
    <citation type="submission" date="2022-11" db="EMBL/GenBank/DDBJ databases">
        <authorList>
            <person name="Petersen C."/>
        </authorList>
    </citation>
    <scope>NUCLEOTIDE SEQUENCE</scope>
    <source>
        <strain evidence="3">IBT 19713</strain>
    </source>
</reference>
<dbReference type="SUPFAM" id="SSF51556">
    <property type="entry name" value="Metallo-dependent hydrolases"/>
    <property type="match status" value="1"/>
</dbReference>
<comment type="caution">
    <text evidence="3">The sequence shown here is derived from an EMBL/GenBank/DDBJ whole genome shotgun (WGS) entry which is preliminary data.</text>
</comment>
<dbReference type="RefSeq" id="XP_058336061.1">
    <property type="nucleotide sequence ID" value="XM_058470030.1"/>
</dbReference>
<dbReference type="AlphaFoldDB" id="A0A9W9PKV7"/>
<evidence type="ECO:0000313" key="3">
    <source>
        <dbReference type="EMBL" id="KAJ5249282.1"/>
    </source>
</evidence>
<keyword evidence="4" id="KW-1185">Reference proteome</keyword>
<dbReference type="GO" id="GO:0016810">
    <property type="term" value="F:hydrolase activity, acting on carbon-nitrogen (but not peptide) bonds"/>
    <property type="evidence" value="ECO:0007669"/>
    <property type="project" value="InterPro"/>
</dbReference>